<organism evidence="2 3">
    <name type="scientific">Colletotrichum chrysophilum</name>
    <dbReference type="NCBI Taxonomy" id="1836956"/>
    <lineage>
        <taxon>Eukaryota</taxon>
        <taxon>Fungi</taxon>
        <taxon>Dikarya</taxon>
        <taxon>Ascomycota</taxon>
        <taxon>Pezizomycotina</taxon>
        <taxon>Sordariomycetes</taxon>
        <taxon>Hypocreomycetidae</taxon>
        <taxon>Glomerellales</taxon>
        <taxon>Glomerellaceae</taxon>
        <taxon>Colletotrichum</taxon>
        <taxon>Colletotrichum gloeosporioides species complex</taxon>
    </lineage>
</organism>
<reference evidence="2" key="1">
    <citation type="submission" date="2023-01" db="EMBL/GenBank/DDBJ databases">
        <title>Colletotrichum chrysophilum M932 genome sequence.</title>
        <authorList>
            <person name="Baroncelli R."/>
        </authorList>
    </citation>
    <scope>NUCLEOTIDE SEQUENCE</scope>
    <source>
        <strain evidence="2">M932</strain>
    </source>
</reference>
<accession>A0AAD9ABS3</accession>
<keyword evidence="3" id="KW-1185">Reference proteome</keyword>
<name>A0AAD9ABS3_9PEZI</name>
<dbReference type="EMBL" id="JAQOWY010000281">
    <property type="protein sequence ID" value="KAK1845218.1"/>
    <property type="molecule type" value="Genomic_DNA"/>
</dbReference>
<evidence type="ECO:0000313" key="2">
    <source>
        <dbReference type="EMBL" id="KAK1845218.1"/>
    </source>
</evidence>
<protein>
    <submittedName>
        <fullName evidence="2">Uncharacterized protein</fullName>
    </submittedName>
</protein>
<evidence type="ECO:0000256" key="1">
    <source>
        <dbReference type="SAM" id="MobiDB-lite"/>
    </source>
</evidence>
<feature type="region of interest" description="Disordered" evidence="1">
    <location>
        <begin position="25"/>
        <end position="145"/>
    </location>
</feature>
<feature type="compositionally biased region" description="Polar residues" evidence="1">
    <location>
        <begin position="76"/>
        <end position="98"/>
    </location>
</feature>
<comment type="caution">
    <text evidence="2">The sequence shown here is derived from an EMBL/GenBank/DDBJ whole genome shotgun (WGS) entry which is preliminary data.</text>
</comment>
<dbReference type="AlphaFoldDB" id="A0AAD9ABS3"/>
<sequence length="254" mass="27588">MSTEVRSLEAGRTVRLLLQIGHCTQGTRPLGGRGLDQSIDGDGKRPPEGTFLSVRSQEDLRRHSLPGPLKVDNDVSKSATHQGKQLSPIGSSSDFCSHSQKEHRHRSRPSRLSDQARNGLASHAVSGRHAAAAFQPGDARKKKESDTFPRALMAAGDKIEFPPFSWECVCTCRGVRPSAWRRVCECNGTSSMERNAALLVQFIRSTATTAAGHQTQTRVGGAAWPLNIAFRSRFQPSAPVAGRRPVILSRCVDG</sequence>
<evidence type="ECO:0000313" key="3">
    <source>
        <dbReference type="Proteomes" id="UP001243330"/>
    </source>
</evidence>
<proteinExistence type="predicted"/>
<gene>
    <name evidence="2" type="ORF">CCHR01_12169</name>
</gene>
<dbReference type="Proteomes" id="UP001243330">
    <property type="component" value="Unassembled WGS sequence"/>
</dbReference>